<dbReference type="AlphaFoldDB" id="A0AAD4R9J3"/>
<evidence type="ECO:0000313" key="3">
    <source>
        <dbReference type="Proteomes" id="UP001201812"/>
    </source>
</evidence>
<feature type="domain" description="3'-5' exonuclease" evidence="1">
    <location>
        <begin position="666"/>
        <end position="715"/>
    </location>
</feature>
<dbReference type="Pfam" id="PF01612">
    <property type="entry name" value="DNA_pol_A_exo1"/>
    <property type="match status" value="1"/>
</dbReference>
<evidence type="ECO:0000259" key="1">
    <source>
        <dbReference type="Pfam" id="PF01612"/>
    </source>
</evidence>
<dbReference type="SUPFAM" id="SSF53098">
    <property type="entry name" value="Ribonuclease H-like"/>
    <property type="match status" value="1"/>
</dbReference>
<comment type="caution">
    <text evidence="2">The sequence shown here is derived from an EMBL/GenBank/DDBJ whole genome shotgun (WGS) entry which is preliminary data.</text>
</comment>
<keyword evidence="2" id="KW-0378">Hydrolase</keyword>
<gene>
    <name evidence="2" type="ORF">DdX_05300</name>
</gene>
<dbReference type="InterPro" id="IPR012337">
    <property type="entry name" value="RNaseH-like_sf"/>
</dbReference>
<evidence type="ECO:0000313" key="2">
    <source>
        <dbReference type="EMBL" id="KAI1719938.1"/>
    </source>
</evidence>
<protein>
    <submittedName>
        <fullName evidence="2">3'-5' exonuclease domain-containing protein</fullName>
    </submittedName>
</protein>
<accession>A0AAD4R9J3</accession>
<dbReference type="GO" id="GO:0008408">
    <property type="term" value="F:3'-5' exonuclease activity"/>
    <property type="evidence" value="ECO:0007669"/>
    <property type="project" value="InterPro"/>
</dbReference>
<sequence length="754" mass="86933">MTESIVGAVIDYWDIELNDNAEKNAPPPKQSDPYSIVYTLDDVKHVFFAIIEMYDPAKSRTLQYSNTTFRKPSPLSIGQHLFGHKPRQMVVDFYIACVANVKNFKDEYKDKCQRWDSESEIGIEHVLIQSFLVWLSSCNRLNKGRGGRGRRRNNARMTPPVVKNDDMCSNVTPIPITNCQKFGIMKQIVRINFPPHQRIWQLAFNSLPIRGRLVDNFITLVAEMAMKAEASFSTLDYVLGTSQLSKYLSLPNFIIQAVLLGPLRGITVESFLQHRHPTFRNDAKLLILEAEGWAYSENSFREGVKKFAHTTYDDPNVPAFSYFISNIQRLVHELKRDIQFEDMVAIPRAYSVLRQVTYKYYTEESIYEEQMNDVIHFILCKRPSLKSFLLNLLRVDYKDDQAAAIWQRFNPFANRPTQMRHHSDIFDIHYSDEGYFSIPRFWFVRQFFSYMLYYSDVEIVIVDTVEKLAAFDQKILACETSKKTHVVGFDTEWNPYVERNRASLLQVAFDDLEGESTIYLIDLDTLRENSESLIATINRLFLSTRISKLAFNYGDDFIALRECLPKCLSFYQPEKVFCIGKLISQLLMQSRVTADFSTDEFFPVVADDDCGAILAHGESTEEICTIVNDFDETSTIAPSVTSNEDASETRSRFSLYDVRPGDTINMGLSAICQRMLGACLEKSEQCSIWNRRPLRTSQIRYAAIDAYCLLELYKRCREWAQKLDIDVDEVLTAQGNYRYALPLFWSGGGKNASE</sequence>
<organism evidence="2 3">
    <name type="scientific">Ditylenchus destructor</name>
    <dbReference type="NCBI Taxonomy" id="166010"/>
    <lineage>
        <taxon>Eukaryota</taxon>
        <taxon>Metazoa</taxon>
        <taxon>Ecdysozoa</taxon>
        <taxon>Nematoda</taxon>
        <taxon>Chromadorea</taxon>
        <taxon>Rhabditida</taxon>
        <taxon>Tylenchina</taxon>
        <taxon>Tylenchomorpha</taxon>
        <taxon>Sphaerularioidea</taxon>
        <taxon>Anguinidae</taxon>
        <taxon>Anguininae</taxon>
        <taxon>Ditylenchus</taxon>
    </lineage>
</organism>
<dbReference type="PANTHER" id="PTHR47765:SF3">
    <property type="entry name" value="3'-5' EXONUCLEASE DOMAIN-CONTAINING PROTEIN"/>
    <property type="match status" value="1"/>
</dbReference>
<name>A0AAD4R9J3_9BILA</name>
<dbReference type="EMBL" id="JAKKPZ010000006">
    <property type="protein sequence ID" value="KAI1719938.1"/>
    <property type="molecule type" value="Genomic_DNA"/>
</dbReference>
<dbReference type="GO" id="GO:0006139">
    <property type="term" value="P:nucleobase-containing compound metabolic process"/>
    <property type="evidence" value="ECO:0007669"/>
    <property type="project" value="InterPro"/>
</dbReference>
<dbReference type="GO" id="GO:0003676">
    <property type="term" value="F:nucleic acid binding"/>
    <property type="evidence" value="ECO:0007669"/>
    <property type="project" value="InterPro"/>
</dbReference>
<keyword evidence="2" id="KW-0540">Nuclease</keyword>
<keyword evidence="3" id="KW-1185">Reference proteome</keyword>
<dbReference type="Gene3D" id="3.30.420.10">
    <property type="entry name" value="Ribonuclease H-like superfamily/Ribonuclease H"/>
    <property type="match status" value="1"/>
</dbReference>
<dbReference type="InterPro" id="IPR036397">
    <property type="entry name" value="RNaseH_sf"/>
</dbReference>
<proteinExistence type="predicted"/>
<dbReference type="InterPro" id="IPR002562">
    <property type="entry name" value="3'-5'_exonuclease_dom"/>
</dbReference>
<keyword evidence="2" id="KW-0269">Exonuclease</keyword>
<dbReference type="InterPro" id="IPR052408">
    <property type="entry name" value="Exonuclease_MUT-7-like"/>
</dbReference>
<reference evidence="2" key="1">
    <citation type="submission" date="2022-01" db="EMBL/GenBank/DDBJ databases">
        <title>Genome Sequence Resource for Two Populations of Ditylenchus destructor, the Migratory Endoparasitic Phytonematode.</title>
        <authorList>
            <person name="Zhang H."/>
            <person name="Lin R."/>
            <person name="Xie B."/>
        </authorList>
    </citation>
    <scope>NUCLEOTIDE SEQUENCE</scope>
    <source>
        <strain evidence="2">BazhouSP</strain>
    </source>
</reference>
<dbReference type="Proteomes" id="UP001201812">
    <property type="component" value="Unassembled WGS sequence"/>
</dbReference>
<dbReference type="PANTHER" id="PTHR47765">
    <property type="entry name" value="3'-5' EXONUCLEASE DOMAIN-CONTAINING PROTEIN"/>
    <property type="match status" value="1"/>
</dbReference>